<evidence type="ECO:0000313" key="2">
    <source>
        <dbReference type="Proteomes" id="UP000278085"/>
    </source>
</evidence>
<protein>
    <submittedName>
        <fullName evidence="1">Uncharacterized protein</fullName>
    </submittedName>
</protein>
<evidence type="ECO:0000313" key="1">
    <source>
        <dbReference type="EMBL" id="RSZ55589.1"/>
    </source>
</evidence>
<dbReference type="EMBL" id="RXLQ01000024">
    <property type="protein sequence ID" value="RSZ55589.1"/>
    <property type="molecule type" value="Genomic_DNA"/>
</dbReference>
<name>A0A430HDL4_9BURK</name>
<comment type="caution">
    <text evidence="1">The sequence shown here is derived from an EMBL/GenBank/DDBJ whole genome shotgun (WGS) entry which is preliminary data.</text>
</comment>
<sequence length="165" mass="18934">MIKTTTNPFDDLPEIATVMEFHNRAVIAMNLLLPHLDDRNSQHDFFVKTCRAFFHMLVDDSPEDYQLLNMRMKQIEATFRQILLPIVAAEASAKVKSHSETQRARAEKPRKLSEDDCIRIGKLYSERKANGTSYGAAKELARKYEVSTTTIHATVKKYTKESIDK</sequence>
<dbReference type="OrthoDB" id="9880810at2"/>
<dbReference type="RefSeq" id="WP_126077506.1">
    <property type="nucleotide sequence ID" value="NZ_CP051166.1"/>
</dbReference>
<organism evidence="1 2">
    <name type="scientific">Massilia atriviolacea</name>
    <dbReference type="NCBI Taxonomy" id="2495579"/>
    <lineage>
        <taxon>Bacteria</taxon>
        <taxon>Pseudomonadati</taxon>
        <taxon>Pseudomonadota</taxon>
        <taxon>Betaproteobacteria</taxon>
        <taxon>Burkholderiales</taxon>
        <taxon>Oxalobacteraceae</taxon>
        <taxon>Telluria group</taxon>
        <taxon>Massilia</taxon>
    </lineage>
</organism>
<dbReference type="AlphaFoldDB" id="A0A430HDL4"/>
<accession>A0A430HDL4</accession>
<proteinExistence type="predicted"/>
<keyword evidence="2" id="KW-1185">Reference proteome</keyword>
<reference evidence="1 2" key="1">
    <citation type="submission" date="2018-12" db="EMBL/GenBank/DDBJ databases">
        <authorList>
            <person name="Yang E."/>
        </authorList>
    </citation>
    <scope>NUCLEOTIDE SEQUENCE [LARGE SCALE GENOMIC DNA]</scope>
    <source>
        <strain evidence="1 2">SOD</strain>
    </source>
</reference>
<dbReference type="Proteomes" id="UP000278085">
    <property type="component" value="Unassembled WGS sequence"/>
</dbReference>
<gene>
    <name evidence="1" type="ORF">EJB06_28975</name>
</gene>